<feature type="domain" description="RNA polymerase sigma factor 54 DNA-binding" evidence="9">
    <location>
        <begin position="273"/>
        <end position="430"/>
    </location>
</feature>
<dbReference type="Proteomes" id="UP000198752">
    <property type="component" value="Unassembled WGS sequence"/>
</dbReference>
<dbReference type="InterPro" id="IPR038709">
    <property type="entry name" value="RpoN_core-bd_sf"/>
</dbReference>
<dbReference type="GO" id="GO:0016987">
    <property type="term" value="F:sigma factor activity"/>
    <property type="evidence" value="ECO:0007669"/>
    <property type="project" value="UniProtKB-KW"/>
</dbReference>
<keyword evidence="5" id="KW-0805">Transcription regulation</keyword>
<dbReference type="PIRSF" id="PIRSF000774">
    <property type="entry name" value="RpoN"/>
    <property type="match status" value="1"/>
</dbReference>
<dbReference type="Gene3D" id="1.10.10.60">
    <property type="entry name" value="Homeodomain-like"/>
    <property type="match status" value="1"/>
</dbReference>
<protein>
    <submittedName>
        <fullName evidence="11">RNA polymerase, sigma 54 subunit, RpoN/SigL</fullName>
    </submittedName>
</protein>
<dbReference type="Pfam" id="PF00309">
    <property type="entry name" value="Sigma54_AID"/>
    <property type="match status" value="1"/>
</dbReference>
<evidence type="ECO:0000256" key="4">
    <source>
        <dbReference type="ARBA" id="ARBA00022695"/>
    </source>
</evidence>
<dbReference type="PROSITE" id="PS50044">
    <property type="entry name" value="SIGMA54_3"/>
    <property type="match status" value="1"/>
</dbReference>
<keyword evidence="7" id="KW-0238">DNA-binding</keyword>
<accession>A0A1I2SH18</accession>
<evidence type="ECO:0000313" key="12">
    <source>
        <dbReference type="Proteomes" id="UP000198752"/>
    </source>
</evidence>
<dbReference type="EMBL" id="FOOY01000012">
    <property type="protein sequence ID" value="SFG52145.1"/>
    <property type="molecule type" value="Genomic_DNA"/>
</dbReference>
<comment type="similarity">
    <text evidence="1">Belongs to the sigma-54 factor family.</text>
</comment>
<evidence type="ECO:0000256" key="2">
    <source>
        <dbReference type="ARBA" id="ARBA00022478"/>
    </source>
</evidence>
<dbReference type="InterPro" id="IPR007634">
    <property type="entry name" value="RNA_pol_sigma_54_DNA-bd"/>
</dbReference>
<keyword evidence="4" id="KW-0548">Nucleotidyltransferase</keyword>
<dbReference type="NCBIfam" id="TIGR02395">
    <property type="entry name" value="rpoN_sigma"/>
    <property type="match status" value="1"/>
</dbReference>
<evidence type="ECO:0000256" key="8">
    <source>
        <dbReference type="ARBA" id="ARBA00023163"/>
    </source>
</evidence>
<dbReference type="GO" id="GO:0006352">
    <property type="term" value="P:DNA-templated transcription initiation"/>
    <property type="evidence" value="ECO:0007669"/>
    <property type="project" value="InterPro"/>
</dbReference>
<evidence type="ECO:0000256" key="6">
    <source>
        <dbReference type="ARBA" id="ARBA00023082"/>
    </source>
</evidence>
<dbReference type="InterPro" id="IPR007046">
    <property type="entry name" value="RNA_pol_sigma_54_core-bd"/>
</dbReference>
<dbReference type="AlphaFoldDB" id="A0A1I2SH18"/>
<name>A0A1I2SH18_9BACL</name>
<dbReference type="InterPro" id="IPR000394">
    <property type="entry name" value="RNA_pol_sigma_54"/>
</dbReference>
<organism evidence="11 12">
    <name type="scientific">Sporolactobacillus nakayamae</name>
    <dbReference type="NCBI Taxonomy" id="269670"/>
    <lineage>
        <taxon>Bacteria</taxon>
        <taxon>Bacillati</taxon>
        <taxon>Bacillota</taxon>
        <taxon>Bacilli</taxon>
        <taxon>Bacillales</taxon>
        <taxon>Sporolactobacillaceae</taxon>
        <taxon>Sporolactobacillus</taxon>
    </lineage>
</organism>
<dbReference type="OrthoDB" id="9814402at2"/>
<evidence type="ECO:0000256" key="3">
    <source>
        <dbReference type="ARBA" id="ARBA00022679"/>
    </source>
</evidence>
<dbReference type="PANTHER" id="PTHR32248:SF4">
    <property type="entry name" value="RNA POLYMERASE SIGMA-54 FACTOR"/>
    <property type="match status" value="1"/>
</dbReference>
<evidence type="ECO:0000256" key="7">
    <source>
        <dbReference type="ARBA" id="ARBA00023125"/>
    </source>
</evidence>
<evidence type="ECO:0000256" key="5">
    <source>
        <dbReference type="ARBA" id="ARBA00023015"/>
    </source>
</evidence>
<reference evidence="12" key="1">
    <citation type="submission" date="2016-10" db="EMBL/GenBank/DDBJ databases">
        <authorList>
            <person name="Varghese N."/>
            <person name="Submissions S."/>
        </authorList>
    </citation>
    <scope>NUCLEOTIDE SEQUENCE [LARGE SCALE GENOMIC DNA]</scope>
    <source>
        <strain evidence="12">ATCC 700379</strain>
    </source>
</reference>
<evidence type="ECO:0000313" key="11">
    <source>
        <dbReference type="EMBL" id="SFG52145.1"/>
    </source>
</evidence>
<keyword evidence="2" id="KW-0240">DNA-directed RNA polymerase</keyword>
<dbReference type="PANTHER" id="PTHR32248">
    <property type="entry name" value="RNA POLYMERASE SIGMA-54 FACTOR"/>
    <property type="match status" value="1"/>
</dbReference>
<dbReference type="Pfam" id="PF04552">
    <property type="entry name" value="Sigma54_DBD"/>
    <property type="match status" value="1"/>
</dbReference>
<feature type="domain" description="RNA polymerase sigma factor 54 core-binding" evidence="10">
    <location>
        <begin position="72"/>
        <end position="257"/>
    </location>
</feature>
<keyword evidence="3" id="KW-0808">Transferase</keyword>
<dbReference type="GO" id="GO:0016779">
    <property type="term" value="F:nucleotidyltransferase activity"/>
    <property type="evidence" value="ECO:0007669"/>
    <property type="project" value="UniProtKB-KW"/>
</dbReference>
<dbReference type="GO" id="GO:0000428">
    <property type="term" value="C:DNA-directed RNA polymerase complex"/>
    <property type="evidence" value="ECO:0007669"/>
    <property type="project" value="UniProtKB-KW"/>
</dbReference>
<evidence type="ECO:0000256" key="1">
    <source>
        <dbReference type="ARBA" id="ARBA00008798"/>
    </source>
</evidence>
<keyword evidence="6" id="KW-0731">Sigma factor</keyword>
<sequence length="434" mass="49292">MGLALVQSQSLKLKMAPALYQSVTVLQCNNEELSRLLHEKAMENPLLRVEDRDYHRDYSSMRGEGKYTSDVIEETAADMVDFRELLHRDLHQTRLDRICLEAADLLIDSLNDNGFLDEEPNTILDRLGKLEADPDQALAVVQSLEPAGVGARSLIECLCLQLQRSELRCPLAETILTDYRDCFMTGDWAELASSLGTNEDEINEAVARIRKLNPNPVATIQDEPPQYIVPDVVISKKDGGLVCELEDQYLPTISVNMDDYERYMKAADRETKRYLREKFEEADWLLSGVSRRKQTLMKLAQMVMKRQEAYFLTGNREHLCPLTMKQAADQLDVHESTISRAVAGKYVQTNYGLSPLKAFFIRAVRAKQGTLSAFRIQFEIKQLVENEDRRKPLSDQMLAQLLAQAGMGCSRRVVTKYRQACGIGSTIERRAAYN</sequence>
<dbReference type="Pfam" id="PF04963">
    <property type="entry name" value="Sigma54_CBD"/>
    <property type="match status" value="1"/>
</dbReference>
<keyword evidence="8" id="KW-0804">Transcription</keyword>
<gene>
    <name evidence="11" type="ORF">SAMN02982927_01936</name>
</gene>
<keyword evidence="12" id="KW-1185">Reference proteome</keyword>
<dbReference type="PRINTS" id="PR00045">
    <property type="entry name" value="SIGMA54FCT"/>
</dbReference>
<dbReference type="GO" id="GO:0001216">
    <property type="term" value="F:DNA-binding transcription activator activity"/>
    <property type="evidence" value="ECO:0007669"/>
    <property type="project" value="InterPro"/>
</dbReference>
<dbReference type="STRING" id="269670.SAMN02982927_01936"/>
<dbReference type="RefSeq" id="WP_093672418.1">
    <property type="nucleotide sequence ID" value="NZ_FOOY01000012.1"/>
</dbReference>
<dbReference type="GO" id="GO:0003677">
    <property type="term" value="F:DNA binding"/>
    <property type="evidence" value="ECO:0007669"/>
    <property type="project" value="UniProtKB-KW"/>
</dbReference>
<dbReference type="Gene3D" id="1.10.10.1330">
    <property type="entry name" value="RNA polymerase sigma-54 factor, core-binding domain"/>
    <property type="match status" value="1"/>
</dbReference>
<evidence type="ECO:0000259" key="9">
    <source>
        <dbReference type="Pfam" id="PF04552"/>
    </source>
</evidence>
<proteinExistence type="inferred from homology"/>
<evidence type="ECO:0000259" key="10">
    <source>
        <dbReference type="Pfam" id="PF04963"/>
    </source>
</evidence>